<evidence type="ECO:0000313" key="2">
    <source>
        <dbReference type="EMBL" id="CAB4126486.1"/>
    </source>
</evidence>
<protein>
    <submittedName>
        <fullName evidence="2">Uncharacterized protein</fullName>
    </submittedName>
</protein>
<evidence type="ECO:0000256" key="1">
    <source>
        <dbReference type="SAM" id="MobiDB-lite"/>
    </source>
</evidence>
<gene>
    <name evidence="2" type="ORF">UFOVP74_40</name>
</gene>
<reference evidence="2" key="1">
    <citation type="submission" date="2020-04" db="EMBL/GenBank/DDBJ databases">
        <authorList>
            <person name="Chiriac C."/>
            <person name="Salcher M."/>
            <person name="Ghai R."/>
            <person name="Kavagutti S V."/>
        </authorList>
    </citation>
    <scope>NUCLEOTIDE SEQUENCE</scope>
</reference>
<sequence>MANENNNPQVERQGVHYNTAAVRAVSREQWISDNLDTRKLLTGEDEPTATKVLGDHWDVINGAPAPEGQKTKK</sequence>
<dbReference type="EMBL" id="LR796196">
    <property type="protein sequence ID" value="CAB4126486.1"/>
    <property type="molecule type" value="Genomic_DNA"/>
</dbReference>
<organism evidence="2">
    <name type="scientific">uncultured Caudovirales phage</name>
    <dbReference type="NCBI Taxonomy" id="2100421"/>
    <lineage>
        <taxon>Viruses</taxon>
        <taxon>Duplodnaviria</taxon>
        <taxon>Heunggongvirae</taxon>
        <taxon>Uroviricota</taxon>
        <taxon>Caudoviricetes</taxon>
        <taxon>Peduoviridae</taxon>
        <taxon>Maltschvirus</taxon>
        <taxon>Maltschvirus maltsch</taxon>
    </lineage>
</organism>
<accession>A0A6J5KZV4</accession>
<name>A0A6J5KZV4_9CAUD</name>
<proteinExistence type="predicted"/>
<feature type="region of interest" description="Disordered" evidence="1">
    <location>
        <begin position="52"/>
        <end position="73"/>
    </location>
</feature>